<keyword evidence="2" id="KW-0472">Membrane</keyword>
<feature type="region of interest" description="Disordered" evidence="1">
    <location>
        <begin position="45"/>
        <end position="79"/>
    </location>
</feature>
<reference evidence="3" key="1">
    <citation type="submission" date="2021-03" db="EMBL/GenBank/DDBJ databases">
        <title>Streptomyces strains.</title>
        <authorList>
            <person name="Lund M.B."/>
            <person name="Toerring T."/>
        </authorList>
    </citation>
    <scope>NUCLEOTIDE SEQUENCE</scope>
    <source>
        <strain evidence="3">JCM 4242</strain>
    </source>
</reference>
<evidence type="ECO:0000313" key="3">
    <source>
        <dbReference type="EMBL" id="MBO0652689.1"/>
    </source>
</evidence>
<dbReference type="EMBL" id="JAFMOF010000001">
    <property type="protein sequence ID" value="MBO0652689.1"/>
    <property type="molecule type" value="Genomic_DNA"/>
</dbReference>
<dbReference type="RefSeq" id="WP_086566374.1">
    <property type="nucleotide sequence ID" value="NZ_JAFMOF010000001.1"/>
</dbReference>
<keyword evidence="2" id="KW-0812">Transmembrane</keyword>
<proteinExistence type="predicted"/>
<gene>
    <name evidence="3" type="ORF">J1792_07795</name>
</gene>
<organism evidence="3 4">
    <name type="scientific">Streptomyces triculaminicus</name>
    <dbReference type="NCBI Taxonomy" id="2816232"/>
    <lineage>
        <taxon>Bacteria</taxon>
        <taxon>Bacillati</taxon>
        <taxon>Actinomycetota</taxon>
        <taxon>Actinomycetes</taxon>
        <taxon>Kitasatosporales</taxon>
        <taxon>Streptomycetaceae</taxon>
        <taxon>Streptomyces</taxon>
    </lineage>
</organism>
<evidence type="ECO:0000256" key="1">
    <source>
        <dbReference type="SAM" id="MobiDB-lite"/>
    </source>
</evidence>
<protein>
    <recommendedName>
        <fullName evidence="5">Lipoprotein CseA</fullName>
    </recommendedName>
</protein>
<dbReference type="Proteomes" id="UP000664781">
    <property type="component" value="Unassembled WGS sequence"/>
</dbReference>
<comment type="caution">
    <text evidence="3">The sequence shown here is derived from an EMBL/GenBank/DDBJ whole genome shotgun (WGS) entry which is preliminary data.</text>
</comment>
<evidence type="ECO:0008006" key="5">
    <source>
        <dbReference type="Google" id="ProtNLM"/>
    </source>
</evidence>
<feature type="region of interest" description="Disordered" evidence="1">
    <location>
        <begin position="1"/>
        <end position="22"/>
    </location>
</feature>
<keyword evidence="4" id="KW-1185">Reference proteome</keyword>
<feature type="transmembrane region" description="Helical" evidence="2">
    <location>
        <begin position="21"/>
        <end position="41"/>
    </location>
</feature>
<feature type="compositionally biased region" description="Low complexity" evidence="1">
    <location>
        <begin position="59"/>
        <end position="78"/>
    </location>
</feature>
<name>A0A939FKC8_9ACTN</name>
<evidence type="ECO:0000256" key="2">
    <source>
        <dbReference type="SAM" id="Phobius"/>
    </source>
</evidence>
<feature type="region of interest" description="Disordered" evidence="1">
    <location>
        <begin position="209"/>
        <end position="229"/>
    </location>
</feature>
<keyword evidence="2" id="KW-1133">Transmembrane helix</keyword>
<sequence length="229" mass="23820">MRGLNGSAGSRPGRRRRATPALITGGAVTAMAATAGLLLAGCGTSSEGVRKEGPAQTQPAAKAASPRTPSASASAASPQDKVDAVKLIKSDPKVGEQVKKNLKPCVKDQYPVDVIYGQLTGGSRPDVVVNVLTCGDSVGVGSYVYRAKGNTYENVFVAEQAPVYADIDRRDLTITKQVYGPGDAVCCASGEDVLTYHWSDNTFRETGRTHTDFGKVGNTGKVPSEGTEG</sequence>
<dbReference type="AlphaFoldDB" id="A0A939FKC8"/>
<evidence type="ECO:0000313" key="4">
    <source>
        <dbReference type="Proteomes" id="UP000664781"/>
    </source>
</evidence>
<accession>A0A939FKC8</accession>